<evidence type="ECO:0000259" key="2">
    <source>
        <dbReference type="Pfam" id="PF14831"/>
    </source>
</evidence>
<dbReference type="AlphaFoldDB" id="A0A6A5ZYH1"/>
<feature type="domain" description="DUF4484" evidence="2">
    <location>
        <begin position="414"/>
        <end position="558"/>
    </location>
</feature>
<dbReference type="GO" id="GO:0005811">
    <property type="term" value="C:lipid droplet"/>
    <property type="evidence" value="ECO:0007669"/>
    <property type="project" value="TreeGrafter"/>
</dbReference>
<sequence>MSKSPSTSPSRSPHDVTSTTNILAMPNSHTSHTNNNAPGKPSQNGSAGRNAPSNPDVEALFLVRFDSRVGYTIAWQRTRTPATDLDGVEYKALPSGLHAVQNDLVYFTHTGPKGEEYVGLSAFAQSEAGAEERGARFVSVGVLVRREGVLGRAWVLAGRLEGVARELAGGMEEREGAVLERVWGEVQGGEDMQEEREEEELPEHHPARSVLRYVDVCGPLVFRLQQAALLRKRVLFVGGPPVRGVCEFVYTLTVLSSISPRDTSSFLPGTDTLLRIPSLFSIGVHDIPLLETPRAKHGGHTGADDLPPEGWIACTTDEIIATKKHLFDIIVDFDAKGRWPSIRTSEGDAVRASQRDLARWKMLRRELARHERPQLYTDAEPADEDADGDAAPLLPAPTQDEKQNPEHAIDDTTVEPITWSHLAYLGFMWWASAGEKDAFTTAERDMDRELVACIPPPSPSPSPNTSKALETHLIGYFHRMTSGFVRTLAQLIQEDEGSEGEGDEGDGEVLIDRDDVQRLGLDVWSQADRAFVGEFAEMYCGRGVRVVGGEVRCCGVGVPVF</sequence>
<dbReference type="EMBL" id="ML977518">
    <property type="protein sequence ID" value="KAF2124640.1"/>
    <property type="molecule type" value="Genomic_DNA"/>
</dbReference>
<dbReference type="Pfam" id="PF09804">
    <property type="entry name" value="DENND11"/>
    <property type="match status" value="1"/>
</dbReference>
<protein>
    <recommendedName>
        <fullName evidence="2">DUF4484 domain-containing protein</fullName>
    </recommendedName>
</protein>
<dbReference type="RefSeq" id="XP_033519033.1">
    <property type="nucleotide sequence ID" value="XM_033671849.1"/>
</dbReference>
<keyword evidence="4" id="KW-1185">Reference proteome</keyword>
<dbReference type="PANTHER" id="PTHR28153">
    <property type="entry name" value="PROTEIN, PUTATIVE-RELATED"/>
    <property type="match status" value="1"/>
</dbReference>
<evidence type="ECO:0000256" key="1">
    <source>
        <dbReference type="SAM" id="MobiDB-lite"/>
    </source>
</evidence>
<gene>
    <name evidence="3" type="ORF">P153DRAFT_400736</name>
</gene>
<dbReference type="InterPro" id="IPR053056">
    <property type="entry name" value="Lipid_Metab_Assoc_Protein"/>
</dbReference>
<evidence type="ECO:0000313" key="4">
    <source>
        <dbReference type="Proteomes" id="UP000799771"/>
    </source>
</evidence>
<reference evidence="3" key="1">
    <citation type="journal article" date="2020" name="Stud. Mycol.">
        <title>101 Dothideomycetes genomes: a test case for predicting lifestyles and emergence of pathogens.</title>
        <authorList>
            <person name="Haridas S."/>
            <person name="Albert R."/>
            <person name="Binder M."/>
            <person name="Bloem J."/>
            <person name="Labutti K."/>
            <person name="Salamov A."/>
            <person name="Andreopoulos B."/>
            <person name="Baker S."/>
            <person name="Barry K."/>
            <person name="Bills G."/>
            <person name="Bluhm B."/>
            <person name="Cannon C."/>
            <person name="Castanera R."/>
            <person name="Culley D."/>
            <person name="Daum C."/>
            <person name="Ezra D."/>
            <person name="Gonzalez J."/>
            <person name="Henrissat B."/>
            <person name="Kuo A."/>
            <person name="Liang C."/>
            <person name="Lipzen A."/>
            <person name="Lutzoni F."/>
            <person name="Magnuson J."/>
            <person name="Mondo S."/>
            <person name="Nolan M."/>
            <person name="Ohm R."/>
            <person name="Pangilinan J."/>
            <person name="Park H.-J."/>
            <person name="Ramirez L."/>
            <person name="Alfaro M."/>
            <person name="Sun H."/>
            <person name="Tritt A."/>
            <person name="Yoshinaga Y."/>
            <person name="Zwiers L.-H."/>
            <person name="Turgeon B."/>
            <person name="Goodwin S."/>
            <person name="Spatafora J."/>
            <person name="Crous P."/>
            <person name="Grigoriev I."/>
        </authorList>
    </citation>
    <scope>NUCLEOTIDE SEQUENCE</scope>
    <source>
        <strain evidence="3">CBS 119687</strain>
    </source>
</reference>
<dbReference type="PANTHER" id="PTHR28153:SF1">
    <property type="entry name" value="DUF4484 DOMAIN-CONTAINING PROTEIN"/>
    <property type="match status" value="1"/>
</dbReference>
<dbReference type="Pfam" id="PF14831">
    <property type="entry name" value="DUF4484"/>
    <property type="match status" value="1"/>
</dbReference>
<feature type="region of interest" description="Disordered" evidence="1">
    <location>
        <begin position="371"/>
        <end position="406"/>
    </location>
</feature>
<name>A0A6A5ZYH1_9PLEO</name>
<dbReference type="InterPro" id="IPR028115">
    <property type="entry name" value="DUF4484"/>
</dbReference>
<dbReference type="InterPro" id="IPR018626">
    <property type="entry name" value="LCHN/Anr2"/>
</dbReference>
<dbReference type="Proteomes" id="UP000799771">
    <property type="component" value="Unassembled WGS sequence"/>
</dbReference>
<proteinExistence type="predicted"/>
<organism evidence="3 4">
    <name type="scientific">Dothidotthia symphoricarpi CBS 119687</name>
    <dbReference type="NCBI Taxonomy" id="1392245"/>
    <lineage>
        <taxon>Eukaryota</taxon>
        <taxon>Fungi</taxon>
        <taxon>Dikarya</taxon>
        <taxon>Ascomycota</taxon>
        <taxon>Pezizomycotina</taxon>
        <taxon>Dothideomycetes</taxon>
        <taxon>Pleosporomycetidae</taxon>
        <taxon>Pleosporales</taxon>
        <taxon>Dothidotthiaceae</taxon>
        <taxon>Dothidotthia</taxon>
    </lineage>
</organism>
<feature type="region of interest" description="Disordered" evidence="1">
    <location>
        <begin position="1"/>
        <end position="53"/>
    </location>
</feature>
<accession>A0A6A5ZYH1</accession>
<feature type="compositionally biased region" description="Polar residues" evidence="1">
    <location>
        <begin position="15"/>
        <end position="53"/>
    </location>
</feature>
<dbReference type="GeneID" id="54412281"/>
<dbReference type="OrthoDB" id="2152680at2759"/>
<evidence type="ECO:0000313" key="3">
    <source>
        <dbReference type="EMBL" id="KAF2124640.1"/>
    </source>
</evidence>
<feature type="compositionally biased region" description="Low complexity" evidence="1">
    <location>
        <begin position="1"/>
        <end position="11"/>
    </location>
</feature>